<keyword evidence="3" id="KW-0378">Hydrolase</keyword>
<dbReference type="OrthoDB" id="3335931at2759"/>
<keyword evidence="5" id="KW-0732">Signal</keyword>
<feature type="domain" description="DAPG hydrolase PhiG" evidence="6">
    <location>
        <begin position="95"/>
        <end position="312"/>
    </location>
</feature>
<evidence type="ECO:0000256" key="4">
    <source>
        <dbReference type="ARBA" id="ARBA00022833"/>
    </source>
</evidence>
<dbReference type="EMBL" id="ML996569">
    <property type="protein sequence ID" value="KAF2759873.1"/>
    <property type="molecule type" value="Genomic_DNA"/>
</dbReference>
<evidence type="ECO:0000256" key="1">
    <source>
        <dbReference type="ARBA" id="ARBA00001947"/>
    </source>
</evidence>
<keyword evidence="2" id="KW-0479">Metal-binding</keyword>
<evidence type="ECO:0000256" key="3">
    <source>
        <dbReference type="ARBA" id="ARBA00022801"/>
    </source>
</evidence>
<dbReference type="RefSeq" id="XP_033602324.1">
    <property type="nucleotide sequence ID" value="XM_033746770.1"/>
</dbReference>
<gene>
    <name evidence="7" type="ORF">EJ05DRAFT_499066</name>
</gene>
<sequence length="322" mass="35989">MHVSYAASITLALALAKTQAFDIRDALTPLTFNDPNVDPDANHYYLGYRGDDFDHPWSKYFNDSEVALNKEFTEGLANSPFPAESGVEFSDAGAALSQPGYLPLENGFTTLKDGSLYMAIRSDVPETFTGEQYDFWFSWHVNDTTKYKLWHPHAHQYAAVNKAELAGNAAKSDYRSRYWNLTSFIDEYIGATAYKISIGFFDPRMQHFELENSATGIETIVTGFVRLFAYNDQDPASEARAGLTPFDIILAHQVRRKPVGGGKEIRSRFWVGPGLKALVNVVMKPEQLARDLSTHCAVEMTHLGTFLPALFAEFKDDLAVVS</sequence>
<keyword evidence="8" id="KW-1185">Reference proteome</keyword>
<evidence type="ECO:0000259" key="6">
    <source>
        <dbReference type="Pfam" id="PF18089"/>
    </source>
</evidence>
<name>A0A6A6WB25_9PEZI</name>
<reference evidence="7" key="1">
    <citation type="journal article" date="2020" name="Stud. Mycol.">
        <title>101 Dothideomycetes genomes: a test case for predicting lifestyles and emergence of pathogens.</title>
        <authorList>
            <person name="Haridas S."/>
            <person name="Albert R."/>
            <person name="Binder M."/>
            <person name="Bloem J."/>
            <person name="Labutti K."/>
            <person name="Salamov A."/>
            <person name="Andreopoulos B."/>
            <person name="Baker S."/>
            <person name="Barry K."/>
            <person name="Bills G."/>
            <person name="Bluhm B."/>
            <person name="Cannon C."/>
            <person name="Castanera R."/>
            <person name="Culley D."/>
            <person name="Daum C."/>
            <person name="Ezra D."/>
            <person name="Gonzalez J."/>
            <person name="Henrissat B."/>
            <person name="Kuo A."/>
            <person name="Liang C."/>
            <person name="Lipzen A."/>
            <person name="Lutzoni F."/>
            <person name="Magnuson J."/>
            <person name="Mondo S."/>
            <person name="Nolan M."/>
            <person name="Ohm R."/>
            <person name="Pangilinan J."/>
            <person name="Park H.-J."/>
            <person name="Ramirez L."/>
            <person name="Alfaro M."/>
            <person name="Sun H."/>
            <person name="Tritt A."/>
            <person name="Yoshinaga Y."/>
            <person name="Zwiers L.-H."/>
            <person name="Turgeon B."/>
            <person name="Goodwin S."/>
            <person name="Spatafora J."/>
            <person name="Crous P."/>
            <person name="Grigoriev I."/>
        </authorList>
    </citation>
    <scope>NUCLEOTIDE SEQUENCE</scope>
    <source>
        <strain evidence="7">CBS 121739</strain>
    </source>
</reference>
<feature type="signal peptide" evidence="5">
    <location>
        <begin position="1"/>
        <end position="20"/>
    </location>
</feature>
<dbReference type="Pfam" id="PF18089">
    <property type="entry name" value="DAPG_hydrolase"/>
    <property type="match status" value="1"/>
</dbReference>
<dbReference type="Proteomes" id="UP000799437">
    <property type="component" value="Unassembled WGS sequence"/>
</dbReference>
<comment type="cofactor">
    <cofactor evidence="1">
        <name>Zn(2+)</name>
        <dbReference type="ChEBI" id="CHEBI:29105"/>
    </cofactor>
</comment>
<evidence type="ECO:0000313" key="7">
    <source>
        <dbReference type="EMBL" id="KAF2759873.1"/>
    </source>
</evidence>
<proteinExistence type="predicted"/>
<protein>
    <recommendedName>
        <fullName evidence="6">DAPG hydrolase PhiG domain-containing protein</fullName>
    </recommendedName>
</protein>
<dbReference type="GO" id="GO:0016787">
    <property type="term" value="F:hydrolase activity"/>
    <property type="evidence" value="ECO:0007669"/>
    <property type="project" value="UniProtKB-KW"/>
</dbReference>
<evidence type="ECO:0000256" key="5">
    <source>
        <dbReference type="SAM" id="SignalP"/>
    </source>
</evidence>
<dbReference type="GeneID" id="54487824"/>
<dbReference type="AlphaFoldDB" id="A0A6A6WB25"/>
<dbReference type="GO" id="GO:0046872">
    <property type="term" value="F:metal ion binding"/>
    <property type="evidence" value="ECO:0007669"/>
    <property type="project" value="UniProtKB-KW"/>
</dbReference>
<dbReference type="InterPro" id="IPR041526">
    <property type="entry name" value="DAPG_hydrolase"/>
</dbReference>
<accession>A0A6A6WB25</accession>
<feature type="chain" id="PRO_5025593065" description="DAPG hydrolase PhiG domain-containing protein" evidence="5">
    <location>
        <begin position="21"/>
        <end position="322"/>
    </location>
</feature>
<evidence type="ECO:0000256" key="2">
    <source>
        <dbReference type="ARBA" id="ARBA00022723"/>
    </source>
</evidence>
<keyword evidence="4" id="KW-0862">Zinc</keyword>
<organism evidence="7 8">
    <name type="scientific">Pseudovirgaria hyperparasitica</name>
    <dbReference type="NCBI Taxonomy" id="470096"/>
    <lineage>
        <taxon>Eukaryota</taxon>
        <taxon>Fungi</taxon>
        <taxon>Dikarya</taxon>
        <taxon>Ascomycota</taxon>
        <taxon>Pezizomycotina</taxon>
        <taxon>Dothideomycetes</taxon>
        <taxon>Dothideomycetes incertae sedis</taxon>
        <taxon>Acrospermales</taxon>
        <taxon>Acrospermaceae</taxon>
        <taxon>Pseudovirgaria</taxon>
    </lineage>
</organism>
<evidence type="ECO:0000313" key="8">
    <source>
        <dbReference type="Proteomes" id="UP000799437"/>
    </source>
</evidence>